<dbReference type="EMBL" id="KZ155840">
    <property type="protein sequence ID" value="OUS41668.1"/>
    <property type="molecule type" value="Genomic_DNA"/>
</dbReference>
<feature type="compositionally biased region" description="Basic and acidic residues" evidence="1">
    <location>
        <begin position="17"/>
        <end position="39"/>
    </location>
</feature>
<name>A0A1Y5HWK6_OSTTA</name>
<reference evidence="2" key="1">
    <citation type="submission" date="2017-04" db="EMBL/GenBank/DDBJ databases">
        <title>Population genomics of picophytoplankton unveils novel chromosome hypervariability.</title>
        <authorList>
            <consortium name="DOE Joint Genome Institute"/>
            <person name="Blanc-Mathieu R."/>
            <person name="Krasovec M."/>
            <person name="Hebrard M."/>
            <person name="Yau S."/>
            <person name="Desgranges E."/>
            <person name="Martin J."/>
            <person name="Schackwitz W."/>
            <person name="Kuo A."/>
            <person name="Salin G."/>
            <person name="Donnadieu C."/>
            <person name="Desdevises Y."/>
            <person name="Sanchez-Ferandin S."/>
            <person name="Moreau H."/>
            <person name="Rivals E."/>
            <person name="Grigoriev I.V."/>
            <person name="Grimsley N."/>
            <person name="Eyre-Walker A."/>
            <person name="Piganeau G."/>
        </authorList>
    </citation>
    <scope>NUCLEOTIDE SEQUENCE [LARGE SCALE GENOMIC DNA]</scope>
    <source>
        <strain evidence="2">RCC 1115</strain>
    </source>
</reference>
<proteinExistence type="predicted"/>
<protein>
    <submittedName>
        <fullName evidence="2">Uncharacterized protein</fullName>
    </submittedName>
</protein>
<dbReference type="AlphaFoldDB" id="A0A1Y5HWK6"/>
<dbReference type="Proteomes" id="UP000195557">
    <property type="component" value="Unassembled WGS sequence"/>
</dbReference>
<accession>A0A1Y5HWK6</accession>
<feature type="compositionally biased region" description="Basic and acidic residues" evidence="1">
    <location>
        <begin position="61"/>
        <end position="73"/>
    </location>
</feature>
<sequence length="105" mass="11835">MRSVYAIEFKSLATADAKGDTQRCEDASNERTPNDDVQTPRKMDVIVFPSPCRPALDTVERTGRQLTDEERTQRNGKFHAAAQTPRIRLCVRSNGRRESARKSLG</sequence>
<gene>
    <name evidence="2" type="ORF">BE221DRAFT_202272</name>
</gene>
<evidence type="ECO:0000313" key="2">
    <source>
        <dbReference type="EMBL" id="OUS41668.1"/>
    </source>
</evidence>
<evidence type="ECO:0000256" key="1">
    <source>
        <dbReference type="SAM" id="MobiDB-lite"/>
    </source>
</evidence>
<feature type="region of interest" description="Disordered" evidence="1">
    <location>
        <begin position="61"/>
        <end position="86"/>
    </location>
</feature>
<organism evidence="2">
    <name type="scientific">Ostreococcus tauri</name>
    <name type="common">Marine green alga</name>
    <dbReference type="NCBI Taxonomy" id="70448"/>
    <lineage>
        <taxon>Eukaryota</taxon>
        <taxon>Viridiplantae</taxon>
        <taxon>Chlorophyta</taxon>
        <taxon>Mamiellophyceae</taxon>
        <taxon>Mamiellales</taxon>
        <taxon>Bathycoccaceae</taxon>
        <taxon>Ostreococcus</taxon>
    </lineage>
</organism>
<feature type="region of interest" description="Disordered" evidence="1">
    <location>
        <begin position="16"/>
        <end position="39"/>
    </location>
</feature>